<comment type="caution">
    <text evidence="2">The sequence shown here is derived from an EMBL/GenBank/DDBJ whole genome shotgun (WGS) entry which is preliminary data.</text>
</comment>
<evidence type="ECO:0000256" key="1">
    <source>
        <dbReference type="ARBA" id="ARBA00022649"/>
    </source>
</evidence>
<evidence type="ECO:0000313" key="2">
    <source>
        <dbReference type="EMBL" id="NRF70986.1"/>
    </source>
</evidence>
<dbReference type="RefSeq" id="WP_173131260.1">
    <property type="nucleotide sequence ID" value="NZ_JABRWJ010000010.1"/>
</dbReference>
<reference evidence="2 3" key="1">
    <citation type="submission" date="2020-05" db="EMBL/GenBank/DDBJ databases">
        <title>Aquincola sp. isolate from soil.</title>
        <authorList>
            <person name="Han J."/>
            <person name="Kim D.-U."/>
        </authorList>
    </citation>
    <scope>NUCLEOTIDE SEQUENCE [LARGE SCALE GENOMIC DNA]</scope>
    <source>
        <strain evidence="2 3">S2</strain>
    </source>
</reference>
<keyword evidence="1" id="KW-1277">Toxin-antitoxin system</keyword>
<organism evidence="2 3">
    <name type="scientific">Pseudaquabacterium terrae</name>
    <dbReference type="NCBI Taxonomy" id="2732868"/>
    <lineage>
        <taxon>Bacteria</taxon>
        <taxon>Pseudomonadati</taxon>
        <taxon>Pseudomonadota</taxon>
        <taxon>Betaproteobacteria</taxon>
        <taxon>Burkholderiales</taxon>
        <taxon>Sphaerotilaceae</taxon>
        <taxon>Pseudaquabacterium</taxon>
    </lineage>
</organism>
<sequence>MSFRVRFAPAAAEDLVRLFDYLLERAETIEDLDRAEGVIGALRQAIYAQLAVTPFSFRKAGDGSRSTRRELIVPSGSTGYVALYEITGPRDVLVLAVRHQLEQDYH</sequence>
<accession>A0ABX2EQT0</accession>
<dbReference type="Proteomes" id="UP000737171">
    <property type="component" value="Unassembled WGS sequence"/>
</dbReference>
<dbReference type="InterPro" id="IPR035093">
    <property type="entry name" value="RelE/ParE_toxin_dom_sf"/>
</dbReference>
<dbReference type="Pfam" id="PF05016">
    <property type="entry name" value="ParE_toxin"/>
    <property type="match status" value="1"/>
</dbReference>
<protein>
    <submittedName>
        <fullName evidence="2">Type II toxin-antitoxin system RelE/ParE family toxin</fullName>
    </submittedName>
</protein>
<dbReference type="InterPro" id="IPR007712">
    <property type="entry name" value="RelE/ParE_toxin"/>
</dbReference>
<dbReference type="EMBL" id="JABRWJ010000010">
    <property type="protein sequence ID" value="NRF70986.1"/>
    <property type="molecule type" value="Genomic_DNA"/>
</dbReference>
<name>A0ABX2EQT0_9BURK</name>
<evidence type="ECO:0000313" key="3">
    <source>
        <dbReference type="Proteomes" id="UP000737171"/>
    </source>
</evidence>
<gene>
    <name evidence="2" type="ORF">HLB44_28670</name>
</gene>
<dbReference type="Gene3D" id="3.30.2310.20">
    <property type="entry name" value="RelE-like"/>
    <property type="match status" value="1"/>
</dbReference>
<keyword evidence="3" id="KW-1185">Reference proteome</keyword>
<proteinExistence type="predicted"/>